<gene>
    <name evidence="5" type="ORF">BJX67DRAFT_375986</name>
</gene>
<keyword evidence="2" id="KW-0677">Repeat</keyword>
<evidence type="ECO:0000256" key="2">
    <source>
        <dbReference type="ARBA" id="ARBA00022737"/>
    </source>
</evidence>
<dbReference type="PANTHER" id="PTHR42968:SF38">
    <property type="entry name" value="NACHT AND WD40 DOMAIN PROTEIN (AFU_ORTHOLOGUE AFUA_7G08500)"/>
    <property type="match status" value="1"/>
</dbReference>
<dbReference type="Pfam" id="PF24883">
    <property type="entry name" value="NPHP3_N"/>
    <property type="match status" value="1"/>
</dbReference>
<dbReference type="Proteomes" id="UP001610432">
    <property type="component" value="Unassembled WGS sequence"/>
</dbReference>
<comment type="caution">
    <text evidence="5">The sequence shown here is derived from an EMBL/GenBank/DDBJ whole genome shotgun (WGS) entry which is preliminary data.</text>
</comment>
<dbReference type="GeneID" id="98146852"/>
<protein>
    <recommendedName>
        <fullName evidence="4">Nephrocystin 3-like N-terminal domain-containing protein</fullName>
    </recommendedName>
</protein>
<keyword evidence="6" id="KW-1185">Reference proteome</keyword>
<name>A0ABR4L5R4_9EURO</name>
<organism evidence="5 6">
    <name type="scientific">Aspergillus lucknowensis</name>
    <dbReference type="NCBI Taxonomy" id="176173"/>
    <lineage>
        <taxon>Eukaryota</taxon>
        <taxon>Fungi</taxon>
        <taxon>Dikarya</taxon>
        <taxon>Ascomycota</taxon>
        <taxon>Pezizomycotina</taxon>
        <taxon>Eurotiomycetes</taxon>
        <taxon>Eurotiomycetidae</taxon>
        <taxon>Eurotiales</taxon>
        <taxon>Aspergillaceae</taxon>
        <taxon>Aspergillus</taxon>
        <taxon>Aspergillus subgen. Nidulantes</taxon>
    </lineage>
</organism>
<proteinExistence type="predicted"/>
<dbReference type="Pfam" id="PF00400">
    <property type="entry name" value="WD40"/>
    <property type="match status" value="4"/>
</dbReference>
<dbReference type="RefSeq" id="XP_070880434.1">
    <property type="nucleotide sequence ID" value="XM_071031780.1"/>
</dbReference>
<dbReference type="EMBL" id="JBFXLQ010000097">
    <property type="protein sequence ID" value="KAL2859878.1"/>
    <property type="molecule type" value="Genomic_DNA"/>
</dbReference>
<feature type="repeat" description="WD" evidence="3">
    <location>
        <begin position="637"/>
        <end position="673"/>
    </location>
</feature>
<evidence type="ECO:0000313" key="5">
    <source>
        <dbReference type="EMBL" id="KAL2859878.1"/>
    </source>
</evidence>
<dbReference type="InterPro" id="IPR001680">
    <property type="entry name" value="WD40_rpt"/>
</dbReference>
<dbReference type="InterPro" id="IPR036322">
    <property type="entry name" value="WD40_repeat_dom_sf"/>
</dbReference>
<feature type="repeat" description="WD" evidence="3">
    <location>
        <begin position="595"/>
        <end position="636"/>
    </location>
</feature>
<dbReference type="InterPro" id="IPR015943">
    <property type="entry name" value="WD40/YVTN_repeat-like_dom_sf"/>
</dbReference>
<keyword evidence="1 3" id="KW-0853">WD repeat</keyword>
<dbReference type="PRINTS" id="PR00320">
    <property type="entry name" value="GPROTEINBRPT"/>
</dbReference>
<dbReference type="PROSITE" id="PS00678">
    <property type="entry name" value="WD_REPEATS_1"/>
    <property type="match status" value="3"/>
</dbReference>
<dbReference type="PROSITE" id="PS50294">
    <property type="entry name" value="WD_REPEATS_REGION"/>
    <property type="match status" value="4"/>
</dbReference>
<accession>A0ABR4L5R4</accession>
<dbReference type="CDD" id="cd00200">
    <property type="entry name" value="WD40"/>
    <property type="match status" value="1"/>
</dbReference>
<evidence type="ECO:0000256" key="1">
    <source>
        <dbReference type="ARBA" id="ARBA00022574"/>
    </source>
</evidence>
<feature type="domain" description="Nephrocystin 3-like N-terminal" evidence="4">
    <location>
        <begin position="18"/>
        <end position="121"/>
    </location>
</feature>
<dbReference type="InterPro" id="IPR056884">
    <property type="entry name" value="NPHP3-like_N"/>
</dbReference>
<feature type="repeat" description="WD" evidence="3">
    <location>
        <begin position="503"/>
        <end position="544"/>
    </location>
</feature>
<dbReference type="SUPFAM" id="SSF50978">
    <property type="entry name" value="WD40 repeat-like"/>
    <property type="match status" value="1"/>
</dbReference>
<dbReference type="InterPro" id="IPR019775">
    <property type="entry name" value="WD40_repeat_CS"/>
</dbReference>
<dbReference type="PANTHER" id="PTHR42968">
    <property type="entry name" value="WD REPEAT-CONTAINING"/>
    <property type="match status" value="1"/>
</dbReference>
<sequence length="769" mass="86722">MLMIGIIKELVRQIQSQSSQSIAYFLILRSLIYMLVRQQPNLILYLREKYDTNPMLFEGGNTFYSLSAIFDNMIQNSTHAMTYLLVDALDECETDLPDLLKLIARTKSMSAAQVKWIVSSRNRDDIEQELDFGEKETKLSLELNANHISNAVAAYINYKVSRLTPLQRNGILLEQVKEQLLRKSDGTFLWVALMVQEMQKCRRSIAMVELLERTPQGLIPLYDRMLQQMQLFEGADRELCMLVLSIVAIGYRPLHLRELCLVAGLHKQRYGLDDLKDIVGMCGSFLTIRDNYVYLIHQSAKDYLGDVKVAATIFPSTPSAIHHRIFRESLQNLSANMHRNIYNLNLDNPGISVSEIATFRPDPDPLSDLRYSCTYWLDHLSEAIPTSADPLKATLDFFRKHLLHWLESLSLIGEMRHGILSLRKLVHQSTGQKPGKFIFKEFERFATSYAPIIQEAPLQVYSTALAFCPQASDSKKLYWGERLDFLDRVTLRQETWDPCMQVLHGHTGSVNGVAFSPDGQTVASASGDRTVRLWDAATSVECHTLQGHTDSVNAGHTDSVNAVAFSPDGQTVASASGDGTIRLWDAATGVERRTLQGHMDWVWVVAFSLDGQTVASASRDRTVRLWDAATGVEHHMLQGHRGLVWAVAFSPDGQTVASASEDRTIRLWDAATGIERGKHQLGVVVKTLSFSANSRLNTDHGSLSLNHQPHNSFIEQQENQLYVSEKWITRNGRRLIWLPPDYRATCAVTRHNSVVLGHRSGGLTFLWLI</sequence>
<dbReference type="Gene3D" id="2.130.10.10">
    <property type="entry name" value="YVTN repeat-like/Quinoprotein amine dehydrogenase"/>
    <property type="match status" value="3"/>
</dbReference>
<feature type="repeat" description="WD" evidence="3">
    <location>
        <begin position="553"/>
        <end position="594"/>
    </location>
</feature>
<evidence type="ECO:0000256" key="3">
    <source>
        <dbReference type="PROSITE-ProRule" id="PRU00221"/>
    </source>
</evidence>
<reference evidence="5 6" key="1">
    <citation type="submission" date="2024-07" db="EMBL/GenBank/DDBJ databases">
        <title>Section-level genome sequencing and comparative genomics of Aspergillus sections Usti and Cavernicolus.</title>
        <authorList>
            <consortium name="Lawrence Berkeley National Laboratory"/>
            <person name="Nybo J.L."/>
            <person name="Vesth T.C."/>
            <person name="Theobald S."/>
            <person name="Frisvad J.C."/>
            <person name="Larsen T.O."/>
            <person name="Kjaerboelling I."/>
            <person name="Rothschild-Mancinelli K."/>
            <person name="Lyhne E.K."/>
            <person name="Kogle M.E."/>
            <person name="Barry K."/>
            <person name="Clum A."/>
            <person name="Na H."/>
            <person name="Ledsgaard L."/>
            <person name="Lin J."/>
            <person name="Lipzen A."/>
            <person name="Kuo A."/>
            <person name="Riley R."/>
            <person name="Mondo S."/>
            <person name="Labutti K."/>
            <person name="Haridas S."/>
            <person name="Pangalinan J."/>
            <person name="Salamov A.A."/>
            <person name="Simmons B.A."/>
            <person name="Magnuson J.K."/>
            <person name="Chen J."/>
            <person name="Drula E."/>
            <person name="Henrissat B."/>
            <person name="Wiebenga A."/>
            <person name="Lubbers R.J."/>
            <person name="Gomes A.C."/>
            <person name="Macurrencykelacurrency M.R."/>
            <person name="Stajich J."/>
            <person name="Grigoriev I.V."/>
            <person name="Mortensen U.H."/>
            <person name="De Vries R.P."/>
            <person name="Baker S.E."/>
            <person name="Andersen M.R."/>
        </authorList>
    </citation>
    <scope>NUCLEOTIDE SEQUENCE [LARGE SCALE GENOMIC DNA]</scope>
    <source>
        <strain evidence="5 6">CBS 449.75</strain>
    </source>
</reference>
<evidence type="ECO:0000313" key="6">
    <source>
        <dbReference type="Proteomes" id="UP001610432"/>
    </source>
</evidence>
<dbReference type="PROSITE" id="PS50082">
    <property type="entry name" value="WD_REPEATS_2"/>
    <property type="match status" value="4"/>
</dbReference>
<dbReference type="InterPro" id="IPR020472">
    <property type="entry name" value="WD40_PAC1"/>
</dbReference>
<dbReference type="SMART" id="SM00320">
    <property type="entry name" value="WD40"/>
    <property type="match status" value="4"/>
</dbReference>
<evidence type="ECO:0000259" key="4">
    <source>
        <dbReference type="Pfam" id="PF24883"/>
    </source>
</evidence>